<dbReference type="GO" id="GO:0043139">
    <property type="term" value="F:5'-3' DNA helicase activity"/>
    <property type="evidence" value="ECO:0007669"/>
    <property type="project" value="UniProtKB-EC"/>
</dbReference>
<keyword evidence="1" id="KW-0234">DNA repair</keyword>
<comment type="catalytic activity">
    <reaction evidence="1">
        <text>ATP + H2O = ADP + phosphate + H(+)</text>
        <dbReference type="Rhea" id="RHEA:13065"/>
        <dbReference type="ChEBI" id="CHEBI:15377"/>
        <dbReference type="ChEBI" id="CHEBI:15378"/>
        <dbReference type="ChEBI" id="CHEBI:30616"/>
        <dbReference type="ChEBI" id="CHEBI:43474"/>
        <dbReference type="ChEBI" id="CHEBI:456216"/>
        <dbReference type="EC" id="5.6.2.3"/>
    </reaction>
</comment>
<comment type="caution">
    <text evidence="4">The sequence shown here is derived from an EMBL/GenBank/DDBJ whole genome shotgun (WGS) entry which is preliminary data.</text>
</comment>
<proteinExistence type="inferred from homology"/>
<dbReference type="EMBL" id="REGN01012290">
    <property type="protein sequence ID" value="RMZ96287.1"/>
    <property type="molecule type" value="Genomic_DNA"/>
</dbReference>
<protein>
    <recommendedName>
        <fullName evidence="1">ATP-dependent DNA helicase</fullName>
        <ecNumber evidence="1">5.6.2.3</ecNumber>
    </recommendedName>
</protein>
<keyword evidence="1" id="KW-0067">ATP-binding</keyword>
<keyword evidence="1" id="KW-0547">Nucleotide-binding</keyword>
<dbReference type="Proteomes" id="UP000276133">
    <property type="component" value="Unassembled WGS sequence"/>
</dbReference>
<dbReference type="Pfam" id="PF05970">
    <property type="entry name" value="PIF1"/>
    <property type="match status" value="1"/>
</dbReference>
<dbReference type="EC" id="5.6.2.3" evidence="1"/>
<dbReference type="PANTHER" id="PTHR10492">
    <property type="match status" value="1"/>
</dbReference>
<feature type="transmembrane region" description="Helical" evidence="2">
    <location>
        <begin position="38"/>
        <end position="57"/>
    </location>
</feature>
<keyword evidence="2" id="KW-1133">Transmembrane helix</keyword>
<evidence type="ECO:0000259" key="3">
    <source>
        <dbReference type="Pfam" id="PF05970"/>
    </source>
</evidence>
<dbReference type="GO" id="GO:0000723">
    <property type="term" value="P:telomere maintenance"/>
    <property type="evidence" value="ECO:0007669"/>
    <property type="project" value="InterPro"/>
</dbReference>
<dbReference type="GO" id="GO:0016887">
    <property type="term" value="F:ATP hydrolysis activity"/>
    <property type="evidence" value="ECO:0007669"/>
    <property type="project" value="RHEA"/>
</dbReference>
<evidence type="ECO:0000313" key="5">
    <source>
        <dbReference type="Proteomes" id="UP000276133"/>
    </source>
</evidence>
<dbReference type="GO" id="GO:0005524">
    <property type="term" value="F:ATP binding"/>
    <property type="evidence" value="ECO:0007669"/>
    <property type="project" value="UniProtKB-KW"/>
</dbReference>
<keyword evidence="1" id="KW-0227">DNA damage</keyword>
<keyword evidence="1 4" id="KW-0347">Helicase</keyword>
<evidence type="ECO:0000256" key="1">
    <source>
        <dbReference type="RuleBase" id="RU363044"/>
    </source>
</evidence>
<dbReference type="GO" id="GO:0006281">
    <property type="term" value="P:DNA repair"/>
    <property type="evidence" value="ECO:0007669"/>
    <property type="project" value="UniProtKB-KW"/>
</dbReference>
<evidence type="ECO:0000313" key="4">
    <source>
        <dbReference type="EMBL" id="RMZ96287.1"/>
    </source>
</evidence>
<organism evidence="4 5">
    <name type="scientific">Brachionus plicatilis</name>
    <name type="common">Marine rotifer</name>
    <name type="synonym">Brachionus muelleri</name>
    <dbReference type="NCBI Taxonomy" id="10195"/>
    <lineage>
        <taxon>Eukaryota</taxon>
        <taxon>Metazoa</taxon>
        <taxon>Spiralia</taxon>
        <taxon>Gnathifera</taxon>
        <taxon>Rotifera</taxon>
        <taxon>Eurotatoria</taxon>
        <taxon>Monogononta</taxon>
        <taxon>Pseudotrocha</taxon>
        <taxon>Ploima</taxon>
        <taxon>Brachionidae</taxon>
        <taxon>Brachionus</taxon>
    </lineage>
</organism>
<sequence>MPNYQDDMTAQQHADAIQDLEATLNIEQRLLYHRLRHLNLSIIPTAFTGIASALLIGGGQTMHSRFRIPIPTTKTLTVNVRADPNEHEFKNWLMEIGDGKSLPPRVCCPDNIVDQVFGPGQLELDVQNRLNNDLLCPTNKDALEINEVILLRLQGDNHEYLSTTMNYELVADIDDYPIEEAFLSTPQ</sequence>
<accession>A0A3M7PC61</accession>
<keyword evidence="1" id="KW-0233">DNA recombination</keyword>
<keyword evidence="2" id="KW-0472">Membrane</keyword>
<comment type="similarity">
    <text evidence="1">Belongs to the helicase family.</text>
</comment>
<keyword evidence="1 4" id="KW-0378">Hydrolase</keyword>
<reference evidence="4 5" key="1">
    <citation type="journal article" date="2018" name="Sci. Rep.">
        <title>Genomic signatures of local adaptation to the degree of environmental predictability in rotifers.</title>
        <authorList>
            <person name="Franch-Gras L."/>
            <person name="Hahn C."/>
            <person name="Garcia-Roger E.M."/>
            <person name="Carmona M.J."/>
            <person name="Serra M."/>
            <person name="Gomez A."/>
        </authorList>
    </citation>
    <scope>NUCLEOTIDE SEQUENCE [LARGE SCALE GENOMIC DNA]</scope>
    <source>
        <strain evidence="4">HYR1</strain>
    </source>
</reference>
<feature type="domain" description="DNA helicase Pif1-like DEAD-box helicase" evidence="3">
    <location>
        <begin position="31"/>
        <end position="85"/>
    </location>
</feature>
<keyword evidence="2" id="KW-0812">Transmembrane</keyword>
<comment type="cofactor">
    <cofactor evidence="1">
        <name>Mg(2+)</name>
        <dbReference type="ChEBI" id="CHEBI:18420"/>
    </cofactor>
</comment>
<dbReference type="GO" id="GO:0006310">
    <property type="term" value="P:DNA recombination"/>
    <property type="evidence" value="ECO:0007669"/>
    <property type="project" value="UniProtKB-KW"/>
</dbReference>
<keyword evidence="5" id="KW-1185">Reference proteome</keyword>
<dbReference type="PANTHER" id="PTHR10492:SF57">
    <property type="entry name" value="ATP-DEPENDENT DNA HELICASE"/>
    <property type="match status" value="1"/>
</dbReference>
<feature type="non-terminal residue" evidence="4">
    <location>
        <position position="187"/>
    </location>
</feature>
<dbReference type="AlphaFoldDB" id="A0A3M7PC61"/>
<evidence type="ECO:0000256" key="2">
    <source>
        <dbReference type="SAM" id="Phobius"/>
    </source>
</evidence>
<dbReference type="InterPro" id="IPR010285">
    <property type="entry name" value="DNA_helicase_pif1-like_DEAD"/>
</dbReference>
<dbReference type="OrthoDB" id="272985at2759"/>
<name>A0A3M7PC61_BRAPC</name>
<gene>
    <name evidence="4" type="ORF">BpHYR1_049678</name>
</gene>